<dbReference type="FunFam" id="2.40.10.10:FF:000060">
    <property type="entry name" value="Acrosin"/>
    <property type="match status" value="1"/>
</dbReference>
<keyword evidence="5 10" id="KW-0378">Hydrolase</keyword>
<evidence type="ECO:0000256" key="3">
    <source>
        <dbReference type="ARBA" id="ARBA00022670"/>
    </source>
</evidence>
<evidence type="ECO:0000256" key="7">
    <source>
        <dbReference type="ARBA" id="ARBA00023157"/>
    </source>
</evidence>
<dbReference type="Gene3D" id="2.10.70.10">
    <property type="entry name" value="Complement Module, domain 1"/>
    <property type="match status" value="1"/>
</dbReference>
<evidence type="ECO:0000313" key="15">
    <source>
        <dbReference type="Proteomes" id="UP000677054"/>
    </source>
</evidence>
<protein>
    <submittedName>
        <fullName evidence="14">Uncharacterized protein</fullName>
    </submittedName>
</protein>
<dbReference type="PROSITE" id="PS00135">
    <property type="entry name" value="TRYPSIN_SER"/>
    <property type="match status" value="1"/>
</dbReference>
<dbReference type="Pfam" id="PF00084">
    <property type="entry name" value="Sushi"/>
    <property type="match status" value="1"/>
</dbReference>
<evidence type="ECO:0000259" key="12">
    <source>
        <dbReference type="PROSITE" id="PS50240"/>
    </source>
</evidence>
<dbReference type="Gene3D" id="2.40.10.10">
    <property type="entry name" value="Trypsin-like serine proteases"/>
    <property type="match status" value="2"/>
</dbReference>
<keyword evidence="15" id="KW-1185">Reference proteome</keyword>
<dbReference type="SUPFAM" id="SSF52058">
    <property type="entry name" value="L domain-like"/>
    <property type="match status" value="1"/>
</dbReference>
<dbReference type="GO" id="GO:0004252">
    <property type="term" value="F:serine-type endopeptidase activity"/>
    <property type="evidence" value="ECO:0007669"/>
    <property type="project" value="InterPro"/>
</dbReference>
<dbReference type="InterPro" id="IPR009003">
    <property type="entry name" value="Peptidase_S1_PA"/>
</dbReference>
<dbReference type="SMART" id="SM00032">
    <property type="entry name" value="CCP"/>
    <property type="match status" value="1"/>
</dbReference>
<dbReference type="PANTHER" id="PTHR24252:SF10">
    <property type="entry name" value="SERINE PROTEASE 56"/>
    <property type="match status" value="1"/>
</dbReference>
<dbReference type="CDD" id="cd00033">
    <property type="entry name" value="CCP"/>
    <property type="match status" value="1"/>
</dbReference>
<feature type="domain" description="Sushi" evidence="13">
    <location>
        <begin position="442"/>
        <end position="504"/>
    </location>
</feature>
<evidence type="ECO:0000313" key="14">
    <source>
        <dbReference type="EMBL" id="CAD7248100.1"/>
    </source>
</evidence>
<evidence type="ECO:0000256" key="1">
    <source>
        <dbReference type="ARBA" id="ARBA00004613"/>
    </source>
</evidence>
<keyword evidence="3 10" id="KW-0645">Protease</keyword>
<feature type="compositionally biased region" description="Polar residues" evidence="11">
    <location>
        <begin position="9"/>
        <end position="18"/>
    </location>
</feature>
<dbReference type="PROSITE" id="PS51450">
    <property type="entry name" value="LRR"/>
    <property type="match status" value="1"/>
</dbReference>
<dbReference type="EMBL" id="LR901224">
    <property type="protein sequence ID" value="CAD7248100.1"/>
    <property type="molecule type" value="Genomic_DNA"/>
</dbReference>
<dbReference type="SUPFAM" id="SSF50494">
    <property type="entry name" value="Trypsin-like serine proteases"/>
    <property type="match status" value="1"/>
</dbReference>
<dbReference type="InterPro" id="IPR001254">
    <property type="entry name" value="Trypsin_dom"/>
</dbReference>
<dbReference type="InterPro" id="IPR018114">
    <property type="entry name" value="TRYPSIN_HIS"/>
</dbReference>
<dbReference type="InterPro" id="IPR033116">
    <property type="entry name" value="TRYPSIN_SER"/>
</dbReference>
<dbReference type="InterPro" id="IPR032675">
    <property type="entry name" value="LRR_dom_sf"/>
</dbReference>
<keyword evidence="9" id="KW-0768">Sushi</keyword>
<sequence length="815" mass="90238">MDLTIPASGFTNRTSTARGQGRVMRSLPPSREPPGLPLSYGRECIIRQLLLCREFRLQDNMMVTELPEGILGNVSFQYIRVKNTAIERVHPSAILPSKNRLIELEIQHCHLKEFPFEILPELSSLATLHLWNNTLTFIPALQSNSLRVLYLSFNNIVKVESNGWMTPNLKVFDIAVNPSLEFPAGVVKNMKNLELFWSPRTNLGPTLSDGMFPFHSKSLKTVGLGDNNIGRLEPHAITGVTSDTEVFLDGNKIFELSEEAFRPLLEILSQGKGFLSVRGNPIDCDCGLAWLISESNFLGSVRGNCKDGTDLINLNLDCQTCPYECVSPQQMPFCTPGTVKTSSVDNCQRGEICCQRSISTTPATTVTTTTARMPSCPVDFGFSCLNAEYEALCDQGVVLPLACPLKNQVCCRIKTSIDRPPMPGNESGCGRLVDIKHGYFKVSCGTPPEHFRSGNSAECTRNGIYAIGSDVSYSCDRFYELKGSPYRTCTEDGQWSGNQPFCEAECGRTVLQKQLSSGGKPSFAGEWPWQAALYDVKEGDVVCGGALIREEWVLTAAHCVVIGGSERPRNRTDFFIYLGKHNRSNGMDDEFVQKRQVSGIFLHHEFNARNYDSDIALLKLTEPVELTPRVQLICLPKKDSDFNMDDGKIGWVAGWGLDESNLQVDVLTKSQMPVISNKECRRDTIHIEGKPLIANTLNSNMFCAGHSKDTPLEEYASVCPGDSGSPIVFPFESSKASYWTAEGIVSHFFNKASCSMRRPGQYGVFTKVNRFHSGKDINMSMILLMALLCDGAATGIICTPEIWHKYIDPHAPLDS</sequence>
<keyword evidence="4" id="KW-0732">Signal</keyword>
<dbReference type="AlphaFoldDB" id="A0A7R8XCQ2"/>
<keyword evidence="2" id="KW-0964">Secreted</keyword>
<evidence type="ECO:0000256" key="5">
    <source>
        <dbReference type="ARBA" id="ARBA00022801"/>
    </source>
</evidence>
<dbReference type="EMBL" id="CAJPEV010001707">
    <property type="protein sequence ID" value="CAG0893956.1"/>
    <property type="molecule type" value="Genomic_DNA"/>
</dbReference>
<feature type="disulfide bond" evidence="9">
    <location>
        <begin position="475"/>
        <end position="502"/>
    </location>
</feature>
<dbReference type="FunFam" id="2.40.10.10:FF:000054">
    <property type="entry name" value="Complement C1r subcomponent"/>
    <property type="match status" value="1"/>
</dbReference>
<evidence type="ECO:0000256" key="4">
    <source>
        <dbReference type="ARBA" id="ARBA00022729"/>
    </source>
</evidence>
<dbReference type="SMART" id="SM00020">
    <property type="entry name" value="Tryp_SPc"/>
    <property type="match status" value="1"/>
</dbReference>
<comment type="subcellular location">
    <subcellularLocation>
        <location evidence="1">Secreted</location>
    </subcellularLocation>
</comment>
<evidence type="ECO:0000256" key="8">
    <source>
        <dbReference type="ARBA" id="ARBA00023180"/>
    </source>
</evidence>
<keyword evidence="7 9" id="KW-1015">Disulfide bond</keyword>
<evidence type="ECO:0000256" key="9">
    <source>
        <dbReference type="PROSITE-ProRule" id="PRU00302"/>
    </source>
</evidence>
<evidence type="ECO:0000256" key="10">
    <source>
        <dbReference type="RuleBase" id="RU363034"/>
    </source>
</evidence>
<evidence type="ECO:0000256" key="11">
    <source>
        <dbReference type="SAM" id="MobiDB-lite"/>
    </source>
</evidence>
<organism evidence="14">
    <name type="scientific">Darwinula stevensoni</name>
    <dbReference type="NCBI Taxonomy" id="69355"/>
    <lineage>
        <taxon>Eukaryota</taxon>
        <taxon>Metazoa</taxon>
        <taxon>Ecdysozoa</taxon>
        <taxon>Arthropoda</taxon>
        <taxon>Crustacea</taxon>
        <taxon>Oligostraca</taxon>
        <taxon>Ostracoda</taxon>
        <taxon>Podocopa</taxon>
        <taxon>Podocopida</taxon>
        <taxon>Darwinulocopina</taxon>
        <taxon>Darwinuloidea</taxon>
        <taxon>Darwinulidae</taxon>
        <taxon>Darwinula</taxon>
    </lineage>
</organism>
<proteinExistence type="predicted"/>
<gene>
    <name evidence="14" type="ORF">DSTB1V02_LOCUS7921</name>
</gene>
<dbReference type="PROSITE" id="PS50240">
    <property type="entry name" value="TRYPSIN_DOM"/>
    <property type="match status" value="1"/>
</dbReference>
<dbReference type="InterPro" id="IPR001611">
    <property type="entry name" value="Leu-rich_rpt"/>
</dbReference>
<dbReference type="OrthoDB" id="10061449at2759"/>
<evidence type="ECO:0000259" key="13">
    <source>
        <dbReference type="PROSITE" id="PS50923"/>
    </source>
</evidence>
<keyword evidence="6 10" id="KW-0720">Serine protease</keyword>
<evidence type="ECO:0000256" key="2">
    <source>
        <dbReference type="ARBA" id="ARBA00022525"/>
    </source>
</evidence>
<dbReference type="PROSITE" id="PS00134">
    <property type="entry name" value="TRYPSIN_HIS"/>
    <property type="match status" value="1"/>
</dbReference>
<dbReference type="Gene3D" id="3.80.10.10">
    <property type="entry name" value="Ribonuclease Inhibitor"/>
    <property type="match status" value="2"/>
</dbReference>
<evidence type="ECO:0000256" key="6">
    <source>
        <dbReference type="ARBA" id="ARBA00022825"/>
    </source>
</evidence>
<dbReference type="Proteomes" id="UP000677054">
    <property type="component" value="Unassembled WGS sequence"/>
</dbReference>
<dbReference type="InterPro" id="IPR001314">
    <property type="entry name" value="Peptidase_S1A"/>
</dbReference>
<keyword evidence="8" id="KW-0325">Glycoprotein</keyword>
<dbReference type="InterPro" id="IPR043504">
    <property type="entry name" value="Peptidase_S1_PA_chymotrypsin"/>
</dbReference>
<feature type="region of interest" description="Disordered" evidence="11">
    <location>
        <begin position="1"/>
        <end position="35"/>
    </location>
</feature>
<name>A0A7R8XCQ2_9CRUS</name>
<accession>A0A7R8XCQ2</accession>
<dbReference type="PANTHER" id="PTHR24252">
    <property type="entry name" value="ACROSIN-RELATED"/>
    <property type="match status" value="1"/>
</dbReference>
<dbReference type="PRINTS" id="PR00722">
    <property type="entry name" value="CHYMOTRYPSIN"/>
</dbReference>
<dbReference type="GO" id="GO:0006508">
    <property type="term" value="P:proteolysis"/>
    <property type="evidence" value="ECO:0007669"/>
    <property type="project" value="UniProtKB-KW"/>
</dbReference>
<comment type="caution">
    <text evidence="9">Lacks conserved residue(s) required for the propagation of feature annotation.</text>
</comment>
<dbReference type="CDD" id="cd00190">
    <property type="entry name" value="Tryp_SPc"/>
    <property type="match status" value="1"/>
</dbReference>
<dbReference type="InterPro" id="IPR000436">
    <property type="entry name" value="Sushi_SCR_CCP_dom"/>
</dbReference>
<feature type="domain" description="Peptidase S1" evidence="12">
    <location>
        <begin position="516"/>
        <end position="771"/>
    </location>
</feature>
<reference evidence="14" key="1">
    <citation type="submission" date="2020-11" db="EMBL/GenBank/DDBJ databases">
        <authorList>
            <person name="Tran Van P."/>
        </authorList>
    </citation>
    <scope>NUCLEOTIDE SEQUENCE</scope>
</reference>
<dbReference type="PROSITE" id="PS50923">
    <property type="entry name" value="SUSHI"/>
    <property type="match status" value="1"/>
</dbReference>
<dbReference type="GO" id="GO:0005576">
    <property type="term" value="C:extracellular region"/>
    <property type="evidence" value="ECO:0007669"/>
    <property type="project" value="UniProtKB-SubCell"/>
</dbReference>
<dbReference type="Pfam" id="PF00089">
    <property type="entry name" value="Trypsin"/>
    <property type="match status" value="1"/>
</dbReference>